<dbReference type="EMBL" id="FMAK01000037">
    <property type="protein sequence ID" value="SCB69170.1"/>
    <property type="molecule type" value="Genomic_DNA"/>
</dbReference>
<dbReference type="Pfam" id="PF25583">
    <property type="entry name" value="WCX"/>
    <property type="match status" value="1"/>
</dbReference>
<dbReference type="Proteomes" id="UP000195696">
    <property type="component" value="Unassembled WGS sequence"/>
</dbReference>
<gene>
    <name evidence="2" type="ORF">BWGO95_03322</name>
</gene>
<dbReference type="AlphaFoldDB" id="A0A1G4EJ70"/>
<evidence type="ECO:0000313" key="3">
    <source>
        <dbReference type="Proteomes" id="UP000195696"/>
    </source>
</evidence>
<name>A0A1G4EJ70_BACMY</name>
<sequence length="68" mass="8099">MSLQEEEQNKYIIGTFGEKEIDFLIQYFLSFGKEIKIISPEILRSKYKEYLKDILADCYEIESKSHTN</sequence>
<evidence type="ECO:0000259" key="1">
    <source>
        <dbReference type="Pfam" id="PF25583"/>
    </source>
</evidence>
<organism evidence="2 3">
    <name type="scientific">Bacillus mycoides</name>
    <dbReference type="NCBI Taxonomy" id="1405"/>
    <lineage>
        <taxon>Bacteria</taxon>
        <taxon>Bacillati</taxon>
        <taxon>Bacillota</taxon>
        <taxon>Bacilli</taxon>
        <taxon>Bacillales</taxon>
        <taxon>Bacillaceae</taxon>
        <taxon>Bacillus</taxon>
        <taxon>Bacillus cereus group</taxon>
    </lineage>
</organism>
<protein>
    <recommendedName>
        <fullName evidence="1">WCX domain-containing protein</fullName>
    </recommendedName>
</protein>
<proteinExistence type="predicted"/>
<feature type="domain" description="WCX" evidence="1">
    <location>
        <begin position="6"/>
        <end position="55"/>
    </location>
</feature>
<accession>A0A1G4EJ70</accession>
<evidence type="ECO:0000313" key="2">
    <source>
        <dbReference type="EMBL" id="SCB69170.1"/>
    </source>
</evidence>
<dbReference type="InterPro" id="IPR057727">
    <property type="entry name" value="WCX_dom"/>
</dbReference>
<reference evidence="2 3" key="1">
    <citation type="submission" date="2016-08" db="EMBL/GenBank/DDBJ databases">
        <authorList>
            <person name="Seilhamer J.J."/>
        </authorList>
    </citation>
    <scope>NUCLEOTIDE SEQUENCE [LARGE SCALE GENOMIC DNA]</scope>
    <source>
        <strain evidence="2 3">SDA_GO95</strain>
    </source>
</reference>